<feature type="compositionally biased region" description="Pro residues" evidence="1">
    <location>
        <begin position="1"/>
        <end position="10"/>
    </location>
</feature>
<keyword evidence="2" id="KW-0418">Kinase</keyword>
<proteinExistence type="predicted"/>
<accession>A0A6J4SHX2</accession>
<feature type="compositionally biased region" description="Basic residues" evidence="1">
    <location>
        <begin position="58"/>
        <end position="74"/>
    </location>
</feature>
<sequence length="74" mass="8345">RRLGPPPPARGPLRDVRRGGHQHPRGALHRLHADGPEPLRRRGGGHEGAQVDGQPPAQHRRRLRRLPRHARRGL</sequence>
<keyword evidence="2" id="KW-0808">Transferase</keyword>
<dbReference type="GO" id="GO:0016301">
    <property type="term" value="F:kinase activity"/>
    <property type="evidence" value="ECO:0007669"/>
    <property type="project" value="UniProtKB-KW"/>
</dbReference>
<protein>
    <submittedName>
        <fullName evidence="2">GTP pyrophosphokinase, (P)ppGpp synthetase I</fullName>
        <ecNumber evidence="2">2.7.6.5</ecNumber>
    </submittedName>
</protein>
<feature type="region of interest" description="Disordered" evidence="1">
    <location>
        <begin position="1"/>
        <end position="74"/>
    </location>
</feature>
<evidence type="ECO:0000313" key="2">
    <source>
        <dbReference type="EMBL" id="CAA9499549.1"/>
    </source>
</evidence>
<dbReference type="EMBL" id="CADCVO010000345">
    <property type="protein sequence ID" value="CAA9499549.1"/>
    <property type="molecule type" value="Genomic_DNA"/>
</dbReference>
<feature type="compositionally biased region" description="Basic and acidic residues" evidence="1">
    <location>
        <begin position="31"/>
        <end position="40"/>
    </location>
</feature>
<reference evidence="2" key="1">
    <citation type="submission" date="2020-02" db="EMBL/GenBank/DDBJ databases">
        <authorList>
            <person name="Meier V. D."/>
        </authorList>
    </citation>
    <scope>NUCLEOTIDE SEQUENCE</scope>
    <source>
        <strain evidence="2">AVDCRST_MAG13</strain>
    </source>
</reference>
<name>A0A6J4SHX2_9ACTN</name>
<feature type="non-terminal residue" evidence="2">
    <location>
        <position position="74"/>
    </location>
</feature>
<gene>
    <name evidence="2" type="ORF">AVDCRST_MAG13-2163</name>
</gene>
<dbReference type="GO" id="GO:0008728">
    <property type="term" value="F:GTP diphosphokinase activity"/>
    <property type="evidence" value="ECO:0007669"/>
    <property type="project" value="UniProtKB-EC"/>
</dbReference>
<dbReference type="AlphaFoldDB" id="A0A6J4SHX2"/>
<organism evidence="2">
    <name type="scientific">uncultured Solirubrobacteraceae bacterium</name>
    <dbReference type="NCBI Taxonomy" id="1162706"/>
    <lineage>
        <taxon>Bacteria</taxon>
        <taxon>Bacillati</taxon>
        <taxon>Actinomycetota</taxon>
        <taxon>Thermoleophilia</taxon>
        <taxon>Solirubrobacterales</taxon>
        <taxon>Solirubrobacteraceae</taxon>
        <taxon>environmental samples</taxon>
    </lineage>
</organism>
<feature type="non-terminal residue" evidence="2">
    <location>
        <position position="1"/>
    </location>
</feature>
<feature type="compositionally biased region" description="Basic residues" evidence="1">
    <location>
        <begin position="19"/>
        <end position="30"/>
    </location>
</feature>
<dbReference type="EC" id="2.7.6.5" evidence="2"/>
<evidence type="ECO:0000256" key="1">
    <source>
        <dbReference type="SAM" id="MobiDB-lite"/>
    </source>
</evidence>